<dbReference type="Proteomes" id="UP000663720">
    <property type="component" value="Chromosome"/>
</dbReference>
<dbReference type="AlphaFoldDB" id="A0A975BBL7"/>
<dbReference type="InterPro" id="IPR009362">
    <property type="entry name" value="YhcG_C"/>
</dbReference>
<dbReference type="EMBL" id="CP061799">
    <property type="protein sequence ID" value="QTA82381.1"/>
    <property type="molecule type" value="Genomic_DNA"/>
</dbReference>
<dbReference type="InterPro" id="IPR053148">
    <property type="entry name" value="PD-DEXK-like_domain"/>
</dbReference>
<dbReference type="PANTHER" id="PTHR30547">
    <property type="entry name" value="UNCHARACTERIZED PROTEIN YHCG-RELATED"/>
    <property type="match status" value="1"/>
</dbReference>
<evidence type="ECO:0000259" key="1">
    <source>
        <dbReference type="Pfam" id="PF06250"/>
    </source>
</evidence>
<dbReference type="KEGG" id="dli:dnl_47570"/>
<name>A0A975BBL7_9BACT</name>
<evidence type="ECO:0000313" key="2">
    <source>
        <dbReference type="EMBL" id="QTA82381.1"/>
    </source>
</evidence>
<protein>
    <submittedName>
        <fullName evidence="2">DUF1016</fullName>
    </submittedName>
</protein>
<dbReference type="RefSeq" id="WP_207688322.1">
    <property type="nucleotide sequence ID" value="NZ_CP061799.1"/>
</dbReference>
<organism evidence="2 3">
    <name type="scientific">Desulfonema limicola</name>
    <dbReference type="NCBI Taxonomy" id="45656"/>
    <lineage>
        <taxon>Bacteria</taxon>
        <taxon>Pseudomonadati</taxon>
        <taxon>Thermodesulfobacteriota</taxon>
        <taxon>Desulfobacteria</taxon>
        <taxon>Desulfobacterales</taxon>
        <taxon>Desulfococcaceae</taxon>
        <taxon>Desulfonema</taxon>
    </lineage>
</organism>
<reference evidence="2" key="1">
    <citation type="journal article" date="2021" name="Microb. Physiol.">
        <title>Proteogenomic Insights into the Physiology of Marine, Sulfate-Reducing, Filamentous Desulfonema limicola and Desulfonema magnum.</title>
        <authorList>
            <person name="Schnaars V."/>
            <person name="Wohlbrand L."/>
            <person name="Scheve S."/>
            <person name="Hinrichs C."/>
            <person name="Reinhardt R."/>
            <person name="Rabus R."/>
        </authorList>
    </citation>
    <scope>NUCLEOTIDE SEQUENCE</scope>
    <source>
        <strain evidence="2">5ac10</strain>
    </source>
</reference>
<gene>
    <name evidence="2" type="ORF">dnl_47570</name>
</gene>
<dbReference type="Pfam" id="PF06250">
    <property type="entry name" value="YhcG_C"/>
    <property type="match status" value="1"/>
</dbReference>
<sequence>MTENDNPPVGLILCTDKNDTKVKYATGGLENQLFVSKYLTVLPSEQELEQFVRADRERIETNFKNM</sequence>
<proteinExistence type="predicted"/>
<evidence type="ECO:0000313" key="3">
    <source>
        <dbReference type="Proteomes" id="UP000663720"/>
    </source>
</evidence>
<dbReference type="PANTHER" id="PTHR30547:SF5">
    <property type="entry name" value="NUCLEASE YHCG-RELATED"/>
    <property type="match status" value="1"/>
</dbReference>
<keyword evidence="3" id="KW-1185">Reference proteome</keyword>
<accession>A0A975BBL7</accession>
<feature type="domain" description="YhcG PDDEXK nuclease" evidence="1">
    <location>
        <begin position="2"/>
        <end position="49"/>
    </location>
</feature>